<gene>
    <name evidence="2" type="ORF">KHLLAP_LOCUS7317</name>
</gene>
<keyword evidence="1" id="KW-0472">Membrane</keyword>
<name>A0AAI8VKY3_9PEZI</name>
<reference evidence="2" key="1">
    <citation type="submission" date="2023-10" db="EMBL/GenBank/DDBJ databases">
        <authorList>
            <person name="Hackl T."/>
        </authorList>
    </citation>
    <scope>NUCLEOTIDE SEQUENCE</scope>
</reference>
<evidence type="ECO:0000256" key="1">
    <source>
        <dbReference type="SAM" id="Phobius"/>
    </source>
</evidence>
<feature type="transmembrane region" description="Helical" evidence="1">
    <location>
        <begin position="38"/>
        <end position="62"/>
    </location>
</feature>
<sequence>MSFDTKVQVSTSNFEVDSHDQFCQKQQKQVRMADSARVSLTILALLCGLTTLGTSGHTLTVYNATHLASDFNLPLWPEHFDLRPSITLVVGSAIVVLTNMVSLLFSKVQMLRDRTLIHTSLTFVAPFVGFAAVMTSMIFFYAVNASTTVDTLQGWSCRWDYAGMSTKPYFGTLCKESQTALYLSVSLVPLELIVLTIAAYQMVLERKASALIPSRKTSSPALS</sequence>
<dbReference type="EMBL" id="CAUWAG010000010">
    <property type="protein sequence ID" value="CAJ2506849.1"/>
    <property type="molecule type" value="Genomic_DNA"/>
</dbReference>
<feature type="transmembrane region" description="Helical" evidence="1">
    <location>
        <begin position="117"/>
        <end position="143"/>
    </location>
</feature>
<keyword evidence="1" id="KW-1133">Transmembrane helix</keyword>
<evidence type="ECO:0000313" key="2">
    <source>
        <dbReference type="EMBL" id="CAJ2506849.1"/>
    </source>
</evidence>
<comment type="caution">
    <text evidence="2">The sequence shown here is derived from an EMBL/GenBank/DDBJ whole genome shotgun (WGS) entry which is preliminary data.</text>
</comment>
<protein>
    <submittedName>
        <fullName evidence="2">Uu.00g080350.m01.CDS01</fullName>
    </submittedName>
</protein>
<feature type="transmembrane region" description="Helical" evidence="1">
    <location>
        <begin position="180"/>
        <end position="200"/>
    </location>
</feature>
<keyword evidence="3" id="KW-1185">Reference proteome</keyword>
<dbReference type="PANTHER" id="PTHR42069">
    <property type="entry name" value="HYPHAL ANASTAMOSIS-8 PROTEIN"/>
    <property type="match status" value="1"/>
</dbReference>
<dbReference type="AlphaFoldDB" id="A0AAI8VKY3"/>
<dbReference type="Proteomes" id="UP001295740">
    <property type="component" value="Unassembled WGS sequence"/>
</dbReference>
<dbReference type="PANTHER" id="PTHR42069:SF1">
    <property type="entry name" value="MARVEL DOMAIN-CONTAINING PROTEIN"/>
    <property type="match status" value="1"/>
</dbReference>
<organism evidence="2 3">
    <name type="scientific">Anthostomella pinea</name>
    <dbReference type="NCBI Taxonomy" id="933095"/>
    <lineage>
        <taxon>Eukaryota</taxon>
        <taxon>Fungi</taxon>
        <taxon>Dikarya</taxon>
        <taxon>Ascomycota</taxon>
        <taxon>Pezizomycotina</taxon>
        <taxon>Sordariomycetes</taxon>
        <taxon>Xylariomycetidae</taxon>
        <taxon>Xylariales</taxon>
        <taxon>Xylariaceae</taxon>
        <taxon>Anthostomella</taxon>
    </lineage>
</organism>
<feature type="transmembrane region" description="Helical" evidence="1">
    <location>
        <begin position="82"/>
        <end position="105"/>
    </location>
</feature>
<evidence type="ECO:0000313" key="3">
    <source>
        <dbReference type="Proteomes" id="UP001295740"/>
    </source>
</evidence>
<keyword evidence="1" id="KW-0812">Transmembrane</keyword>
<accession>A0AAI8VKY3</accession>
<proteinExistence type="predicted"/>